<feature type="transmembrane region" description="Helical" evidence="1">
    <location>
        <begin position="6"/>
        <end position="26"/>
    </location>
</feature>
<dbReference type="Proteomes" id="UP000234849">
    <property type="component" value="Unassembled WGS sequence"/>
</dbReference>
<keyword evidence="1" id="KW-0472">Membrane</keyword>
<reference evidence="2 3" key="1">
    <citation type="journal article" date="2017" name="Genome Med.">
        <title>A novel Ruminococcus gnavus clade enriched in inflammatory bowel disease patients.</title>
        <authorList>
            <person name="Hall A.B."/>
            <person name="Yassour M."/>
            <person name="Sauk J."/>
            <person name="Garner A."/>
            <person name="Jiang X."/>
            <person name="Arthur T."/>
            <person name="Lagoudas G.K."/>
            <person name="Vatanen T."/>
            <person name="Fornelos N."/>
            <person name="Wilson R."/>
            <person name="Bertha M."/>
            <person name="Cohen M."/>
            <person name="Garber J."/>
            <person name="Khalili H."/>
            <person name="Gevers D."/>
            <person name="Ananthakrishnan A.N."/>
            <person name="Kugathasan S."/>
            <person name="Lander E.S."/>
            <person name="Blainey P."/>
            <person name="Vlamakis H."/>
            <person name="Xavier R.J."/>
            <person name="Huttenhower C."/>
        </authorList>
    </citation>
    <scope>NUCLEOTIDE SEQUENCE [LARGE SCALE GENOMIC DNA]</scope>
    <source>
        <strain evidence="2 3">RJX1118</strain>
    </source>
</reference>
<name>A0A2N5NLX8_MEDGN</name>
<accession>A0A2N5NLX8</accession>
<evidence type="ECO:0000256" key="1">
    <source>
        <dbReference type="SAM" id="Phobius"/>
    </source>
</evidence>
<feature type="transmembrane region" description="Helical" evidence="1">
    <location>
        <begin position="64"/>
        <end position="85"/>
    </location>
</feature>
<sequence length="118" mass="13932">MGGEVMNLLLYRFFRAQIYGILMFYVKDLQKQHRKRNLIAWRLMALVWILDIIILYKGSSYFPISYFAEPMVFFVVCFVVVPCFWEVSTCPACGRRIFFRPLVSGHCPKCKSKLILFS</sequence>
<evidence type="ECO:0000313" key="2">
    <source>
        <dbReference type="EMBL" id="PLT57856.1"/>
    </source>
</evidence>
<organism evidence="2 3">
    <name type="scientific">Mediterraneibacter gnavus</name>
    <name type="common">Ruminococcus gnavus</name>
    <dbReference type="NCBI Taxonomy" id="33038"/>
    <lineage>
        <taxon>Bacteria</taxon>
        <taxon>Bacillati</taxon>
        <taxon>Bacillota</taxon>
        <taxon>Clostridia</taxon>
        <taxon>Lachnospirales</taxon>
        <taxon>Lachnospiraceae</taxon>
        <taxon>Mediterraneibacter</taxon>
    </lineage>
</organism>
<comment type="caution">
    <text evidence="2">The sequence shown here is derived from an EMBL/GenBank/DDBJ whole genome shotgun (WGS) entry which is preliminary data.</text>
</comment>
<dbReference type="EMBL" id="NIHM01000002">
    <property type="protein sequence ID" value="PLT57856.1"/>
    <property type="molecule type" value="Genomic_DNA"/>
</dbReference>
<dbReference type="AlphaFoldDB" id="A0A2N5NLX8"/>
<feature type="transmembrane region" description="Helical" evidence="1">
    <location>
        <begin position="38"/>
        <end position="58"/>
    </location>
</feature>
<keyword evidence="1" id="KW-1133">Transmembrane helix</keyword>
<protein>
    <submittedName>
        <fullName evidence="2">Uncharacterized protein</fullName>
    </submittedName>
</protein>
<gene>
    <name evidence="2" type="ORF">CDL18_02560</name>
</gene>
<keyword evidence="1" id="KW-0812">Transmembrane</keyword>
<proteinExistence type="predicted"/>
<evidence type="ECO:0000313" key="3">
    <source>
        <dbReference type="Proteomes" id="UP000234849"/>
    </source>
</evidence>